<keyword evidence="1" id="KW-0812">Transmembrane</keyword>
<keyword evidence="3" id="KW-1185">Reference proteome</keyword>
<feature type="transmembrane region" description="Helical" evidence="1">
    <location>
        <begin position="6"/>
        <end position="23"/>
    </location>
</feature>
<dbReference type="Proteomes" id="UP000245771">
    <property type="component" value="Unassembled WGS sequence"/>
</dbReference>
<gene>
    <name evidence="2" type="ORF">FA14DRAFT_79184</name>
</gene>
<dbReference type="InParanoid" id="A0A316VBE4"/>
<name>A0A316VBE4_9BASI</name>
<protein>
    <submittedName>
        <fullName evidence="2">Uncharacterized protein</fullName>
    </submittedName>
</protein>
<dbReference type="GeneID" id="37024680"/>
<evidence type="ECO:0000313" key="2">
    <source>
        <dbReference type="EMBL" id="PWN32895.1"/>
    </source>
</evidence>
<sequence>MNFLALIIYVCAPACMHATLSLIGKSVIKLGKMENVLIRADFSVTCWRFFTPPIKSRIA</sequence>
<reference evidence="2 3" key="1">
    <citation type="journal article" date="2018" name="Mol. Biol. Evol.">
        <title>Broad Genomic Sampling Reveals a Smut Pathogenic Ancestry of the Fungal Clade Ustilaginomycotina.</title>
        <authorList>
            <person name="Kijpornyongpan T."/>
            <person name="Mondo S.J."/>
            <person name="Barry K."/>
            <person name="Sandor L."/>
            <person name="Lee J."/>
            <person name="Lipzen A."/>
            <person name="Pangilinan J."/>
            <person name="LaButti K."/>
            <person name="Hainaut M."/>
            <person name="Henrissat B."/>
            <person name="Grigoriev I.V."/>
            <person name="Spatafora J.W."/>
            <person name="Aime M.C."/>
        </authorList>
    </citation>
    <scope>NUCLEOTIDE SEQUENCE [LARGE SCALE GENOMIC DNA]</scope>
    <source>
        <strain evidence="2 3">MCA 3882</strain>
    </source>
</reference>
<keyword evidence="1" id="KW-0472">Membrane</keyword>
<evidence type="ECO:0000256" key="1">
    <source>
        <dbReference type="SAM" id="Phobius"/>
    </source>
</evidence>
<proteinExistence type="predicted"/>
<organism evidence="2 3">
    <name type="scientific">Meira miltonrushii</name>
    <dbReference type="NCBI Taxonomy" id="1280837"/>
    <lineage>
        <taxon>Eukaryota</taxon>
        <taxon>Fungi</taxon>
        <taxon>Dikarya</taxon>
        <taxon>Basidiomycota</taxon>
        <taxon>Ustilaginomycotina</taxon>
        <taxon>Exobasidiomycetes</taxon>
        <taxon>Exobasidiales</taxon>
        <taxon>Brachybasidiaceae</taxon>
        <taxon>Meira</taxon>
    </lineage>
</organism>
<accession>A0A316VBE4</accession>
<evidence type="ECO:0000313" key="3">
    <source>
        <dbReference type="Proteomes" id="UP000245771"/>
    </source>
</evidence>
<dbReference type="AlphaFoldDB" id="A0A316VBE4"/>
<dbReference type="EMBL" id="KZ819605">
    <property type="protein sequence ID" value="PWN32895.1"/>
    <property type="molecule type" value="Genomic_DNA"/>
</dbReference>
<keyword evidence="1" id="KW-1133">Transmembrane helix</keyword>
<dbReference type="RefSeq" id="XP_025353197.1">
    <property type="nucleotide sequence ID" value="XM_025502899.1"/>
</dbReference>